<comment type="caution">
    <text evidence="2">The sequence shown here is derived from an EMBL/GenBank/DDBJ whole genome shotgun (WGS) entry which is preliminary data.</text>
</comment>
<feature type="region of interest" description="Disordered" evidence="1">
    <location>
        <begin position="522"/>
        <end position="543"/>
    </location>
</feature>
<sequence length="1110" mass="127148">MHVIDRYIVGGGDDGFELEDVVGDDRLEGVYGLSESEGGDVDENRYLCDGFVVSDNEVEWEEEVEVASDEEESSDSMGTASSFGDDGPEPEAFLVASLLVTGYRPVKYFVWGDYGKFFVKCNGLSFIWLQDPKDVEDVVHYDEDLKCFLVKDTKGYKVFTWVYHPQSKPPTYIRPQRGISSDNPDSIFGAKQLHWFDPDRPYLPFIPRFDIVLRQHPAFRVLAHRYGEFPTMRVPFGKHRLDEKVAAAWDVLERWLKNMAKQLQVLGDPPASLVSNTFQVWPYPARSGYLTFEGTYSNVQRMAARTRDSFFPLIAMCSMLVFWCQYRHERCKKEGIAFDWLSSLRVENDYSEEGQTQHRTWMIELLHSFVADDGVLRVGTILDGRQNGCPDWYWHLKRVNMPICIFWGRLDELSGSPITAPDADYRYWAVRSDERYVEFYRQSPSNSDIARLHRAVGSGALLNPHLTVAGAVHTSNVGDEIMAIPVQVMSGQRRGESVEAYLRRQHERQQVLMANESLLHRQQRLQRQKDQEKKPQPGKKGPRIWYWEREEHNFRVRTLLSRGEGARVWAEHGFEQKRYDAFQNCWDICSDWGDYDEDGSIDDAEEHHDGSTMVDVQVLEVFEGSALDVSLDFNSHEIGNTTAVLSNEVHLRVASPELMYPEGLEEVTVEEGRQSLEVESCSSSRTAQPRLDVVPTSREVVDQLLSGENSLPEVEVKFQSSIVGVAREVYGFTGDAFDLAESPISVEWNVAQEALGNGRWSDNAANQSFKEHEVEEGLQLLLRGFLQRIRDHPTIFPWSVPSRIPSFDLHLSDSFIRRKSSWTFDISVRLLSDRESYHLQWEEAALSILVDDPVFVLWLIRTQSGAAYSDAASALYREGVKFHTLLRGPVVRDDGERKSEAKGESFEDEDFRGPRLGYMRRKYHADASDFLTYESARNEFLRGGKGRAAATAGGVVGRIAKEIITEEAVVSGPEGPEVFSSGRCFFEEGQVGFWDDYLTEEEEDLVCGVYYMRTDHFQNYGHEKYLSSHRSWFPRPTSFNGSNLNLGFWSKDCEKWYQHRVRSCREPGGPDVLSASRWRDAMRYNALVPKIVKENQLLARVFLEGEYKLL</sequence>
<proteinExistence type="predicted"/>
<gene>
    <name evidence="2" type="ORF">AAF712_014680</name>
</gene>
<keyword evidence="3" id="KW-1185">Reference proteome</keyword>
<name>A0ABR2ZCI4_9AGAR</name>
<feature type="compositionally biased region" description="Acidic residues" evidence="1">
    <location>
        <begin position="65"/>
        <end position="74"/>
    </location>
</feature>
<feature type="region of interest" description="Disordered" evidence="1">
    <location>
        <begin position="65"/>
        <end position="86"/>
    </location>
</feature>
<evidence type="ECO:0000313" key="2">
    <source>
        <dbReference type="EMBL" id="KAL0058634.1"/>
    </source>
</evidence>
<dbReference type="EMBL" id="JBBXMP010000292">
    <property type="protein sequence ID" value="KAL0058634.1"/>
    <property type="molecule type" value="Genomic_DNA"/>
</dbReference>
<evidence type="ECO:0000313" key="3">
    <source>
        <dbReference type="Proteomes" id="UP001437256"/>
    </source>
</evidence>
<accession>A0ABR2ZCI4</accession>
<dbReference type="Proteomes" id="UP001437256">
    <property type="component" value="Unassembled WGS sequence"/>
</dbReference>
<evidence type="ECO:0000256" key="1">
    <source>
        <dbReference type="SAM" id="MobiDB-lite"/>
    </source>
</evidence>
<reference evidence="2 3" key="1">
    <citation type="submission" date="2024-05" db="EMBL/GenBank/DDBJ databases">
        <title>A draft genome resource for the thread blight pathogen Marasmius tenuissimus strain MS-2.</title>
        <authorList>
            <person name="Yulfo-Soto G.E."/>
            <person name="Baruah I.K."/>
            <person name="Amoako-Attah I."/>
            <person name="Bukari Y."/>
            <person name="Meinhardt L.W."/>
            <person name="Bailey B.A."/>
            <person name="Cohen S.P."/>
        </authorList>
    </citation>
    <scope>NUCLEOTIDE SEQUENCE [LARGE SCALE GENOMIC DNA]</scope>
    <source>
        <strain evidence="2 3">MS-2</strain>
    </source>
</reference>
<organism evidence="2 3">
    <name type="scientific">Marasmius tenuissimus</name>
    <dbReference type="NCBI Taxonomy" id="585030"/>
    <lineage>
        <taxon>Eukaryota</taxon>
        <taxon>Fungi</taxon>
        <taxon>Dikarya</taxon>
        <taxon>Basidiomycota</taxon>
        <taxon>Agaricomycotina</taxon>
        <taxon>Agaricomycetes</taxon>
        <taxon>Agaricomycetidae</taxon>
        <taxon>Agaricales</taxon>
        <taxon>Marasmiineae</taxon>
        <taxon>Marasmiaceae</taxon>
        <taxon>Marasmius</taxon>
    </lineage>
</organism>
<protein>
    <submittedName>
        <fullName evidence="2">Uncharacterized protein</fullName>
    </submittedName>
</protein>